<comment type="caution">
    <text evidence="9">The sequence shown here is derived from an EMBL/GenBank/DDBJ whole genome shotgun (WGS) entry which is preliminary data.</text>
</comment>
<dbReference type="GO" id="GO:0005886">
    <property type="term" value="C:plasma membrane"/>
    <property type="evidence" value="ECO:0007669"/>
    <property type="project" value="TreeGrafter"/>
</dbReference>
<dbReference type="RefSeq" id="WP_145858131.1">
    <property type="nucleotide sequence ID" value="NZ_RPFW01000006.1"/>
</dbReference>
<sequence length="377" mass="39592">MPVNLGFAHASNAFLIAALLIYSLAVLAFAGDYAFGRPRRAASATGVRAPARAGARLATVGAGQAPAGLDTAGLDTSGPNTDGTTADGAAGPGDGGSGIVTPAAPARSLPVPPTGAFRAMWAAGTWVRAAAVLSAVGMLAHLAAVVTRGLAVHRAPWGNMYEFITALTCVAAIFFGYIVLRYRAWTLGVFVMGAVVLSLGLAETLIYTPAGPLVPALQSYWLSIHVTAMTLATGIFFVAAVLGIMYLIAERYRKRVEAGKAQPGNGLIARIPSAQTLDKLTYRTVVFGFPVWTFGVIAGAIWADQAWGRYWGWDPVETWAFITWVIYAAYLHARATAGWRGARAHYIQLLGFASLVTNMLVVQVFITGMHSYAGVSG</sequence>
<dbReference type="PANTHER" id="PTHR30071">
    <property type="entry name" value="HEME EXPORTER PROTEIN C"/>
    <property type="match status" value="1"/>
</dbReference>
<dbReference type="Proteomes" id="UP000460272">
    <property type="component" value="Unassembled WGS sequence"/>
</dbReference>
<proteinExistence type="predicted"/>
<dbReference type="NCBIfam" id="TIGR03144">
    <property type="entry name" value="cytochr_II_ccsB"/>
    <property type="match status" value="1"/>
</dbReference>
<comment type="subcellular location">
    <subcellularLocation>
        <location evidence="1">Membrane</location>
        <topology evidence="1">Multi-pass membrane protein</topology>
    </subcellularLocation>
</comment>
<evidence type="ECO:0000256" key="6">
    <source>
        <dbReference type="SAM" id="MobiDB-lite"/>
    </source>
</evidence>
<feature type="transmembrane region" description="Helical" evidence="7">
    <location>
        <begin position="318"/>
        <end position="337"/>
    </location>
</feature>
<evidence type="ECO:0000256" key="7">
    <source>
        <dbReference type="SAM" id="Phobius"/>
    </source>
</evidence>
<dbReference type="PANTHER" id="PTHR30071:SF1">
    <property type="entry name" value="CYTOCHROME B_B6 PROTEIN-RELATED"/>
    <property type="match status" value="1"/>
</dbReference>
<dbReference type="InterPro" id="IPR017562">
    <property type="entry name" value="Cyt_c_biogenesis_CcsA"/>
</dbReference>
<keyword evidence="4 7" id="KW-1133">Transmembrane helix</keyword>
<accession>A0A6P2BRI8</accession>
<protein>
    <submittedName>
        <fullName evidence="9">C-type cytochrome biogenesis protein CcsB</fullName>
    </submittedName>
</protein>
<gene>
    <name evidence="9" type="primary">ccsB</name>
    <name evidence="9" type="ORF">EAS64_28675</name>
</gene>
<dbReference type="OrthoDB" id="9814290at2"/>
<dbReference type="EMBL" id="RPFW01000006">
    <property type="protein sequence ID" value="TVZ01488.1"/>
    <property type="molecule type" value="Genomic_DNA"/>
</dbReference>
<keyword evidence="5 7" id="KW-0472">Membrane</keyword>
<keyword evidence="3" id="KW-0201">Cytochrome c-type biogenesis</keyword>
<dbReference type="GO" id="GO:0020037">
    <property type="term" value="F:heme binding"/>
    <property type="evidence" value="ECO:0007669"/>
    <property type="project" value="InterPro"/>
</dbReference>
<dbReference type="InterPro" id="IPR002541">
    <property type="entry name" value="Cyt_c_assembly"/>
</dbReference>
<dbReference type="InterPro" id="IPR045062">
    <property type="entry name" value="Cyt_c_biogenesis_CcsA/CcmC"/>
</dbReference>
<feature type="domain" description="Cytochrome c assembly protein" evidence="8">
    <location>
        <begin position="157"/>
        <end position="370"/>
    </location>
</feature>
<feature type="region of interest" description="Disordered" evidence="6">
    <location>
        <begin position="69"/>
        <end position="94"/>
    </location>
</feature>
<evidence type="ECO:0000313" key="9">
    <source>
        <dbReference type="EMBL" id="TVZ01488.1"/>
    </source>
</evidence>
<reference evidence="9 10" key="1">
    <citation type="submission" date="2018-11" db="EMBL/GenBank/DDBJ databases">
        <title>Trebonia kvetii gen.nov., sp.nov., a novel acidophilic actinobacterium, and proposal of the new actinobacterial family Treboniaceae fam. nov.</title>
        <authorList>
            <person name="Rapoport D."/>
            <person name="Sagova-Mareckova M."/>
            <person name="Sedlacek I."/>
            <person name="Provaznik J."/>
            <person name="Kralova S."/>
            <person name="Pavlinic D."/>
            <person name="Benes V."/>
            <person name="Kopecky J."/>
        </authorList>
    </citation>
    <scope>NUCLEOTIDE SEQUENCE [LARGE SCALE GENOMIC DNA]</scope>
    <source>
        <strain evidence="9 10">15Tr583</strain>
    </source>
</reference>
<evidence type="ECO:0000256" key="1">
    <source>
        <dbReference type="ARBA" id="ARBA00004141"/>
    </source>
</evidence>
<feature type="transmembrane region" description="Helical" evidence="7">
    <location>
        <begin position="163"/>
        <end position="180"/>
    </location>
</feature>
<evidence type="ECO:0000259" key="8">
    <source>
        <dbReference type="Pfam" id="PF01578"/>
    </source>
</evidence>
<dbReference type="AlphaFoldDB" id="A0A6P2BRI8"/>
<feature type="compositionally biased region" description="Low complexity" evidence="6">
    <location>
        <begin position="78"/>
        <end position="89"/>
    </location>
</feature>
<evidence type="ECO:0000256" key="4">
    <source>
        <dbReference type="ARBA" id="ARBA00022989"/>
    </source>
</evidence>
<evidence type="ECO:0000256" key="3">
    <source>
        <dbReference type="ARBA" id="ARBA00022748"/>
    </source>
</evidence>
<evidence type="ECO:0000256" key="2">
    <source>
        <dbReference type="ARBA" id="ARBA00022692"/>
    </source>
</evidence>
<feature type="transmembrane region" description="Helical" evidence="7">
    <location>
        <begin position="126"/>
        <end position="151"/>
    </location>
</feature>
<feature type="transmembrane region" description="Helical" evidence="7">
    <location>
        <begin position="349"/>
        <end position="373"/>
    </location>
</feature>
<evidence type="ECO:0000313" key="10">
    <source>
        <dbReference type="Proteomes" id="UP000460272"/>
    </source>
</evidence>
<feature type="transmembrane region" description="Helical" evidence="7">
    <location>
        <begin position="187"/>
        <end position="208"/>
    </location>
</feature>
<keyword evidence="2 7" id="KW-0812">Transmembrane</keyword>
<organism evidence="9 10">
    <name type="scientific">Trebonia kvetii</name>
    <dbReference type="NCBI Taxonomy" id="2480626"/>
    <lineage>
        <taxon>Bacteria</taxon>
        <taxon>Bacillati</taxon>
        <taxon>Actinomycetota</taxon>
        <taxon>Actinomycetes</taxon>
        <taxon>Streptosporangiales</taxon>
        <taxon>Treboniaceae</taxon>
        <taxon>Trebonia</taxon>
    </lineage>
</organism>
<feature type="transmembrane region" description="Helical" evidence="7">
    <location>
        <begin position="12"/>
        <end position="30"/>
    </location>
</feature>
<dbReference type="GO" id="GO:0017004">
    <property type="term" value="P:cytochrome complex assembly"/>
    <property type="evidence" value="ECO:0007669"/>
    <property type="project" value="UniProtKB-KW"/>
</dbReference>
<keyword evidence="10" id="KW-1185">Reference proteome</keyword>
<feature type="transmembrane region" description="Helical" evidence="7">
    <location>
        <begin position="220"/>
        <end position="248"/>
    </location>
</feature>
<dbReference type="Pfam" id="PF01578">
    <property type="entry name" value="Cytochrom_C_asm"/>
    <property type="match status" value="1"/>
</dbReference>
<feature type="transmembrane region" description="Helical" evidence="7">
    <location>
        <begin position="280"/>
        <end position="303"/>
    </location>
</feature>
<name>A0A6P2BRI8_9ACTN</name>
<evidence type="ECO:0000256" key="5">
    <source>
        <dbReference type="ARBA" id="ARBA00023136"/>
    </source>
</evidence>